<organism evidence="4">
    <name type="scientific">Fonticula alba</name>
    <name type="common">Slime mold</name>
    <dbReference type="NCBI Taxonomy" id="691883"/>
    <lineage>
        <taxon>Eukaryota</taxon>
        <taxon>Rotosphaerida</taxon>
        <taxon>Fonticulaceae</taxon>
        <taxon>Fonticula</taxon>
    </lineage>
</organism>
<dbReference type="Proteomes" id="UP000030693">
    <property type="component" value="Unassembled WGS sequence"/>
</dbReference>
<dbReference type="GO" id="GO:0005737">
    <property type="term" value="C:cytoplasm"/>
    <property type="evidence" value="ECO:0007669"/>
    <property type="project" value="TreeGrafter"/>
</dbReference>
<dbReference type="SUPFAM" id="SSF57798">
    <property type="entry name" value="Casein kinase II beta subunit"/>
    <property type="match status" value="1"/>
</dbReference>
<comment type="similarity">
    <text evidence="1 2">Belongs to the casein kinase 2 subunit beta family.</text>
</comment>
<dbReference type="PANTHER" id="PTHR11740">
    <property type="entry name" value="CASEIN KINASE II SUBUNIT BETA"/>
    <property type="match status" value="1"/>
</dbReference>
<dbReference type="Gene3D" id="1.10.1820.10">
    <property type="entry name" value="protein kinase ck2 holoenzyme, chain C, domain 1"/>
    <property type="match status" value="1"/>
</dbReference>
<protein>
    <recommendedName>
        <fullName evidence="2">Casein kinase II subunit beta</fullName>
        <shortName evidence="2">CK II beta</shortName>
    </recommendedName>
</protein>
<name>A0A058Z3U5_FONAL</name>
<feature type="compositionally biased region" description="Polar residues" evidence="3">
    <location>
        <begin position="241"/>
        <end position="258"/>
    </location>
</feature>
<dbReference type="GeneID" id="20529093"/>
<evidence type="ECO:0000256" key="1">
    <source>
        <dbReference type="ARBA" id="ARBA00006941"/>
    </source>
</evidence>
<dbReference type="InterPro" id="IPR035991">
    <property type="entry name" value="Casein_kinase_II_beta-like"/>
</dbReference>
<dbReference type="GO" id="GO:0034456">
    <property type="term" value="C:UTP-C complex"/>
    <property type="evidence" value="ECO:0007669"/>
    <property type="project" value="TreeGrafter"/>
</dbReference>
<dbReference type="Gene3D" id="2.20.25.20">
    <property type="match status" value="1"/>
</dbReference>
<dbReference type="PROSITE" id="PS01101">
    <property type="entry name" value="CK2_BETA"/>
    <property type="match status" value="1"/>
</dbReference>
<dbReference type="InterPro" id="IPR016149">
    <property type="entry name" value="Casein_kin_II_reg-sub_N"/>
</dbReference>
<dbReference type="GO" id="GO:0006359">
    <property type="term" value="P:regulation of transcription by RNA polymerase III"/>
    <property type="evidence" value="ECO:0007669"/>
    <property type="project" value="TreeGrafter"/>
</dbReference>
<reference evidence="4" key="1">
    <citation type="submission" date="2013-04" db="EMBL/GenBank/DDBJ databases">
        <title>The Genome Sequence of Fonticula alba ATCC 38817.</title>
        <authorList>
            <consortium name="The Broad Institute Genomics Platform"/>
            <person name="Russ C."/>
            <person name="Cuomo C."/>
            <person name="Burger G."/>
            <person name="Gray M.W."/>
            <person name="Holland P.W.H."/>
            <person name="King N."/>
            <person name="Lang F.B.F."/>
            <person name="Roger A.J."/>
            <person name="Ruiz-Trillo I."/>
            <person name="Brown M."/>
            <person name="Walker B."/>
            <person name="Young S."/>
            <person name="Zeng Q."/>
            <person name="Gargeya S."/>
            <person name="Fitzgerald M."/>
            <person name="Haas B."/>
            <person name="Abouelleil A."/>
            <person name="Allen A.W."/>
            <person name="Alvarado L."/>
            <person name="Arachchi H.M."/>
            <person name="Berlin A.M."/>
            <person name="Chapman S.B."/>
            <person name="Gainer-Dewar J."/>
            <person name="Goldberg J."/>
            <person name="Griggs A."/>
            <person name="Gujja S."/>
            <person name="Hansen M."/>
            <person name="Howarth C."/>
            <person name="Imamovic A."/>
            <person name="Ireland A."/>
            <person name="Larimer J."/>
            <person name="McCowan C."/>
            <person name="Murphy C."/>
            <person name="Pearson M."/>
            <person name="Poon T.W."/>
            <person name="Priest M."/>
            <person name="Roberts A."/>
            <person name="Saif S."/>
            <person name="Shea T."/>
            <person name="Sisk P."/>
            <person name="Sykes S."/>
            <person name="Wortman J."/>
            <person name="Nusbaum C."/>
            <person name="Birren B."/>
        </authorList>
    </citation>
    <scope>NUCLEOTIDE SEQUENCE [LARGE SCALE GENOMIC DNA]</scope>
    <source>
        <strain evidence="4">ATCC 38817</strain>
    </source>
</reference>
<evidence type="ECO:0000256" key="2">
    <source>
        <dbReference type="RuleBase" id="RU361268"/>
    </source>
</evidence>
<gene>
    <name evidence="4" type="ORF">H696_04368</name>
</gene>
<dbReference type="InterPro" id="IPR000704">
    <property type="entry name" value="Casein_kinase_II_reg-sub"/>
</dbReference>
<dbReference type="GO" id="GO:0019887">
    <property type="term" value="F:protein kinase regulator activity"/>
    <property type="evidence" value="ECO:0007669"/>
    <property type="project" value="InterPro"/>
</dbReference>
<feature type="region of interest" description="Disordered" evidence="3">
    <location>
        <begin position="219"/>
        <end position="258"/>
    </location>
</feature>
<dbReference type="EMBL" id="KB932207">
    <property type="protein sequence ID" value="KCV68949.1"/>
    <property type="molecule type" value="Genomic_DNA"/>
</dbReference>
<evidence type="ECO:0000313" key="5">
    <source>
        <dbReference type="Proteomes" id="UP000030693"/>
    </source>
</evidence>
<keyword evidence="5" id="KW-1185">Reference proteome</keyword>
<sequence length="258" mass="29321">MNNTTWADCDSEGDSEGASNVRWISRFLNKPENEFLCEVDFDFINDRFNLTGLHHEVQNYRQAYEVLLDSPLSTNLSHDLYQSIDIFAAHLYGLIHARFILTYRGMQKMLQMYQEGRFGTCPRILCEKERVLPIGISDLPNAYPVRVFCPRCVDIYQPSHENFSSLDGAYFGSTFPHLLNQLMPTLLSRSSAPSDTIYLPRIFGFRLYKPERTYPSLRRLMSPNPHLLPPNEQALGAGGQTADSTATGSQQQAGEAKQ</sequence>
<dbReference type="PRINTS" id="PR00472">
    <property type="entry name" value="CASNKINASEII"/>
</dbReference>
<dbReference type="FunFam" id="1.10.1820.10:FF:000005">
    <property type="entry name" value="Casein kinase II subunit beta"/>
    <property type="match status" value="1"/>
</dbReference>
<evidence type="ECO:0000313" key="4">
    <source>
        <dbReference type="EMBL" id="KCV68949.1"/>
    </source>
</evidence>
<dbReference type="eggNOG" id="KOG3092">
    <property type="taxonomic scope" value="Eukaryota"/>
</dbReference>
<dbReference type="PANTHER" id="PTHR11740:SF39">
    <property type="entry name" value="CASEIN KINASE II SUBUNIT BETA"/>
    <property type="match status" value="1"/>
</dbReference>
<dbReference type="STRING" id="691883.A0A058Z3U5"/>
<dbReference type="Pfam" id="PF01214">
    <property type="entry name" value="CK_II_beta"/>
    <property type="match status" value="1"/>
</dbReference>
<dbReference type="RefSeq" id="XP_009496520.1">
    <property type="nucleotide sequence ID" value="XM_009498245.1"/>
</dbReference>
<dbReference type="FunFam" id="2.20.25.20:FF:000001">
    <property type="entry name" value="Casein kinase II subunit beta"/>
    <property type="match status" value="1"/>
</dbReference>
<evidence type="ECO:0000256" key="3">
    <source>
        <dbReference type="SAM" id="MobiDB-lite"/>
    </source>
</evidence>
<dbReference type="SMART" id="SM01085">
    <property type="entry name" value="CK_II_beta"/>
    <property type="match status" value="1"/>
</dbReference>
<comment type="subunit">
    <text evidence="2">Tetramer of two alpha and two beta subunits.</text>
</comment>
<dbReference type="OrthoDB" id="3971593at2759"/>
<dbReference type="OMA" id="DADFGRC"/>
<dbReference type="GO" id="GO:0005956">
    <property type="term" value="C:protein kinase CK2 complex"/>
    <property type="evidence" value="ECO:0007669"/>
    <property type="project" value="UniProtKB-UniRule"/>
</dbReference>
<accession>A0A058Z3U5</accession>
<dbReference type="AlphaFoldDB" id="A0A058Z3U5"/>
<proteinExistence type="inferred from homology"/>